<keyword evidence="5" id="KW-0863">Zinc-finger</keyword>
<dbReference type="HOGENOM" id="CLU_736617_0_0_1"/>
<reference evidence="11" key="2">
    <citation type="submission" date="2012-11" db="EMBL/GenBank/DDBJ databases">
        <authorList>
            <person name="Kuo A."/>
            <person name="Curtis B.A."/>
            <person name="Tanifuji G."/>
            <person name="Burki F."/>
            <person name="Gruber A."/>
            <person name="Irimia M."/>
            <person name="Maruyama S."/>
            <person name="Arias M.C."/>
            <person name="Ball S.G."/>
            <person name="Gile G.H."/>
            <person name="Hirakawa Y."/>
            <person name="Hopkins J.F."/>
            <person name="Rensing S.A."/>
            <person name="Schmutz J."/>
            <person name="Symeonidi A."/>
            <person name="Elias M."/>
            <person name="Eveleigh R.J."/>
            <person name="Herman E.K."/>
            <person name="Klute M.J."/>
            <person name="Nakayama T."/>
            <person name="Obornik M."/>
            <person name="Reyes-Prieto A."/>
            <person name="Armbrust E.V."/>
            <person name="Aves S.J."/>
            <person name="Beiko R.G."/>
            <person name="Coutinho P."/>
            <person name="Dacks J.B."/>
            <person name="Durnford D.G."/>
            <person name="Fast N.M."/>
            <person name="Green B.R."/>
            <person name="Grisdale C."/>
            <person name="Hempe F."/>
            <person name="Henrissat B."/>
            <person name="Hoppner M.P."/>
            <person name="Ishida K.-I."/>
            <person name="Kim E."/>
            <person name="Koreny L."/>
            <person name="Kroth P.G."/>
            <person name="Liu Y."/>
            <person name="Malik S.-B."/>
            <person name="Maier U.G."/>
            <person name="McRose D."/>
            <person name="Mock T."/>
            <person name="Neilson J.A."/>
            <person name="Onodera N.T."/>
            <person name="Poole A.M."/>
            <person name="Pritham E.J."/>
            <person name="Richards T.A."/>
            <person name="Rocap G."/>
            <person name="Roy S.W."/>
            <person name="Sarai C."/>
            <person name="Schaack S."/>
            <person name="Shirato S."/>
            <person name="Slamovits C.H."/>
            <person name="Spencer D.F."/>
            <person name="Suzuki S."/>
            <person name="Worden A.Z."/>
            <person name="Zauner S."/>
            <person name="Barry K."/>
            <person name="Bell C."/>
            <person name="Bharti A.K."/>
            <person name="Crow J.A."/>
            <person name="Grimwood J."/>
            <person name="Kramer R."/>
            <person name="Lindquist E."/>
            <person name="Lucas S."/>
            <person name="Salamov A."/>
            <person name="McFadden G.I."/>
            <person name="Lane C.E."/>
            <person name="Keeling P.J."/>
            <person name="Gray M.W."/>
            <person name="Grigoriev I.V."/>
            <person name="Archibald J.M."/>
        </authorList>
    </citation>
    <scope>NUCLEOTIDE SEQUENCE</scope>
    <source>
        <strain evidence="11">CCMP2712</strain>
    </source>
</reference>
<dbReference type="GO" id="GO:0016740">
    <property type="term" value="F:transferase activity"/>
    <property type="evidence" value="ECO:0007669"/>
    <property type="project" value="UniProtKB-KW"/>
</dbReference>
<dbReference type="CDD" id="cd20336">
    <property type="entry name" value="Rcat_RBR"/>
    <property type="match status" value="1"/>
</dbReference>
<keyword evidence="2" id="KW-0808">Transferase</keyword>
<feature type="domain" description="RING-type" evidence="8">
    <location>
        <begin position="33"/>
        <end position="281"/>
    </location>
</feature>
<keyword evidence="11" id="KW-1185">Reference proteome</keyword>
<dbReference type="RefSeq" id="XP_005831781.1">
    <property type="nucleotide sequence ID" value="XM_005831724.1"/>
</dbReference>
<dbReference type="GO" id="GO:0008270">
    <property type="term" value="F:zinc ion binding"/>
    <property type="evidence" value="ECO:0007669"/>
    <property type="project" value="UniProtKB-KW"/>
</dbReference>
<dbReference type="PaxDb" id="55529-EKX44801"/>
<dbReference type="SUPFAM" id="SSF57850">
    <property type="entry name" value="RING/U-box"/>
    <property type="match status" value="1"/>
</dbReference>
<dbReference type="AlphaFoldDB" id="L1J8G3"/>
<evidence type="ECO:0000259" key="8">
    <source>
        <dbReference type="PROSITE" id="PS51873"/>
    </source>
</evidence>
<dbReference type="EnsemblProtists" id="EKX44801">
    <property type="protein sequence ID" value="EKX44801"/>
    <property type="gene ID" value="GUITHDRAFT_109229"/>
</dbReference>
<keyword evidence="3" id="KW-0479">Metal-binding</keyword>
<name>L1J8G3_GUITC</name>
<gene>
    <name evidence="9" type="ORF">GUITHDRAFT_109229</name>
</gene>
<dbReference type="InterPro" id="IPR044066">
    <property type="entry name" value="TRIAD_supradom"/>
</dbReference>
<evidence type="ECO:0000256" key="2">
    <source>
        <dbReference type="ARBA" id="ARBA00022679"/>
    </source>
</evidence>
<keyword evidence="7" id="KW-0862">Zinc</keyword>
<evidence type="ECO:0000256" key="4">
    <source>
        <dbReference type="ARBA" id="ARBA00022737"/>
    </source>
</evidence>
<dbReference type="OrthoDB" id="10009520at2759"/>
<comment type="pathway">
    <text evidence="1">Protein modification; protein ubiquitination.</text>
</comment>
<evidence type="ECO:0000313" key="11">
    <source>
        <dbReference type="Proteomes" id="UP000011087"/>
    </source>
</evidence>
<dbReference type="PANTHER" id="PTHR22770">
    <property type="entry name" value="UBIQUITIN CONJUGATING ENZYME 7 INTERACTING PROTEIN-RELATED"/>
    <property type="match status" value="1"/>
</dbReference>
<evidence type="ECO:0000256" key="6">
    <source>
        <dbReference type="ARBA" id="ARBA00022786"/>
    </source>
</evidence>
<evidence type="ECO:0000313" key="9">
    <source>
        <dbReference type="EMBL" id="EKX44801.1"/>
    </source>
</evidence>
<dbReference type="Proteomes" id="UP000011087">
    <property type="component" value="Unassembled WGS sequence"/>
</dbReference>
<protein>
    <recommendedName>
        <fullName evidence="8">RING-type domain-containing protein</fullName>
    </recommendedName>
</protein>
<dbReference type="InterPro" id="IPR051628">
    <property type="entry name" value="LUBAC_E3_Ligases"/>
</dbReference>
<dbReference type="GeneID" id="17301558"/>
<accession>L1J8G3</accession>
<proteinExistence type="predicted"/>
<evidence type="ECO:0000256" key="3">
    <source>
        <dbReference type="ARBA" id="ARBA00022723"/>
    </source>
</evidence>
<organism evidence="9">
    <name type="scientific">Guillardia theta (strain CCMP2712)</name>
    <name type="common">Cryptophyte</name>
    <dbReference type="NCBI Taxonomy" id="905079"/>
    <lineage>
        <taxon>Eukaryota</taxon>
        <taxon>Cryptophyceae</taxon>
        <taxon>Pyrenomonadales</taxon>
        <taxon>Geminigeraceae</taxon>
        <taxon>Guillardia</taxon>
    </lineage>
</organism>
<dbReference type="EMBL" id="JH993002">
    <property type="protein sequence ID" value="EKX44801.1"/>
    <property type="molecule type" value="Genomic_DNA"/>
</dbReference>
<evidence type="ECO:0000256" key="7">
    <source>
        <dbReference type="ARBA" id="ARBA00022833"/>
    </source>
</evidence>
<reference evidence="9 11" key="1">
    <citation type="journal article" date="2012" name="Nature">
        <title>Algal genomes reveal evolutionary mosaicism and the fate of nucleomorphs.</title>
        <authorList>
            <consortium name="DOE Joint Genome Institute"/>
            <person name="Curtis B.A."/>
            <person name="Tanifuji G."/>
            <person name="Burki F."/>
            <person name="Gruber A."/>
            <person name="Irimia M."/>
            <person name="Maruyama S."/>
            <person name="Arias M.C."/>
            <person name="Ball S.G."/>
            <person name="Gile G.H."/>
            <person name="Hirakawa Y."/>
            <person name="Hopkins J.F."/>
            <person name="Kuo A."/>
            <person name="Rensing S.A."/>
            <person name="Schmutz J."/>
            <person name="Symeonidi A."/>
            <person name="Elias M."/>
            <person name="Eveleigh R.J."/>
            <person name="Herman E.K."/>
            <person name="Klute M.J."/>
            <person name="Nakayama T."/>
            <person name="Obornik M."/>
            <person name="Reyes-Prieto A."/>
            <person name="Armbrust E.V."/>
            <person name="Aves S.J."/>
            <person name="Beiko R.G."/>
            <person name="Coutinho P."/>
            <person name="Dacks J.B."/>
            <person name="Durnford D.G."/>
            <person name="Fast N.M."/>
            <person name="Green B.R."/>
            <person name="Grisdale C.J."/>
            <person name="Hempel F."/>
            <person name="Henrissat B."/>
            <person name="Hoppner M.P."/>
            <person name="Ishida K."/>
            <person name="Kim E."/>
            <person name="Koreny L."/>
            <person name="Kroth P.G."/>
            <person name="Liu Y."/>
            <person name="Malik S.B."/>
            <person name="Maier U.G."/>
            <person name="McRose D."/>
            <person name="Mock T."/>
            <person name="Neilson J.A."/>
            <person name="Onodera N.T."/>
            <person name="Poole A.M."/>
            <person name="Pritham E.J."/>
            <person name="Richards T.A."/>
            <person name="Rocap G."/>
            <person name="Roy S.W."/>
            <person name="Sarai C."/>
            <person name="Schaack S."/>
            <person name="Shirato S."/>
            <person name="Slamovits C.H."/>
            <person name="Spencer D.F."/>
            <person name="Suzuki S."/>
            <person name="Worden A.Z."/>
            <person name="Zauner S."/>
            <person name="Barry K."/>
            <person name="Bell C."/>
            <person name="Bharti A.K."/>
            <person name="Crow J.A."/>
            <person name="Grimwood J."/>
            <person name="Kramer R."/>
            <person name="Lindquist E."/>
            <person name="Lucas S."/>
            <person name="Salamov A."/>
            <person name="McFadden G.I."/>
            <person name="Lane C.E."/>
            <person name="Keeling P.J."/>
            <person name="Gray M.W."/>
            <person name="Grigoriev I.V."/>
            <person name="Archibald J.M."/>
        </authorList>
    </citation>
    <scope>NUCLEOTIDE SEQUENCE</scope>
    <source>
        <strain evidence="9 11">CCMP2712</strain>
    </source>
</reference>
<keyword evidence="4" id="KW-0677">Repeat</keyword>
<dbReference type="eggNOG" id="ENOG502SFC1">
    <property type="taxonomic scope" value="Eukaryota"/>
</dbReference>
<evidence type="ECO:0000313" key="10">
    <source>
        <dbReference type="EnsemblProtists" id="EKX44801"/>
    </source>
</evidence>
<evidence type="ECO:0000256" key="1">
    <source>
        <dbReference type="ARBA" id="ARBA00004906"/>
    </source>
</evidence>
<dbReference type="PROSITE" id="PS51873">
    <property type="entry name" value="TRIAD"/>
    <property type="match status" value="1"/>
</dbReference>
<dbReference type="KEGG" id="gtt:GUITHDRAFT_109229"/>
<sequence length="376" mass="42521">MLEHEDVIAVHKVFEVKSSVCGRAANATSKKETLGECMGCAEVVPRDGKAIVCMQSHAICQSCSGTYINNILENPEYNLPPKCPICSLELNVKVSPHVAPSARPDLTHLQTIERCLNPSQLERFENLMLVYVFATTLTTEDEKLFRCPFCPYFEIRAMSDGAMFMRCQAVNCMKASCTTCKLEVPQLDANYQHRRQSARKLGEIEKHYACAQMSVQKHKVERALEMGLNVPCPSCGISGMKDDNCTHMRCLNCNEFWCYFCGKREQDLNKSSTSHGIWAHNVGWPNRLGERCPMYLSQLHETHDWPTDEDACLAMYHRIRTASFLKQVMDELGSEACEQLDEQFSIFKASGFSFQEIQELSSNRLSSILTHGSKVE</sequence>
<keyword evidence="6" id="KW-0833">Ubl conjugation pathway</keyword>
<evidence type="ECO:0000256" key="5">
    <source>
        <dbReference type="ARBA" id="ARBA00022771"/>
    </source>
</evidence>
<reference evidence="10" key="3">
    <citation type="submission" date="2016-03" db="UniProtKB">
        <authorList>
            <consortium name="EnsemblProtists"/>
        </authorList>
    </citation>
    <scope>IDENTIFICATION</scope>
</reference>